<comment type="caution">
    <text evidence="4">The sequence shown here is derived from an EMBL/GenBank/DDBJ whole genome shotgun (WGS) entry which is preliminary data.</text>
</comment>
<feature type="transmembrane region" description="Helical" evidence="1">
    <location>
        <begin position="108"/>
        <end position="130"/>
    </location>
</feature>
<evidence type="ECO:0000259" key="3">
    <source>
        <dbReference type="PROSITE" id="PS50924"/>
    </source>
</evidence>
<feature type="transmembrane region" description="Helical" evidence="1">
    <location>
        <begin position="15"/>
        <end position="33"/>
    </location>
</feature>
<keyword evidence="5" id="KW-1185">Reference proteome</keyword>
<feature type="transmembrane region" description="Helical" evidence="1">
    <location>
        <begin position="45"/>
        <end position="67"/>
    </location>
</feature>
<sequence>MLQIDQFTYGWLTPALAYVMSVIGSLLALRCMVRARANPERHGWVVTAAVALGGTGVWVMHFIAMLGFSVHGATIRYDIPITLISAAIAVVVVWIGLSLVIRRRGDTSALLTGGAVTGLGVAAMHYAGMYAMKTDVAMHYDAWLVLVSIVIAVVAATAALWFALHVEGLLATIGSAMIMGVAVCGMHYTGMYAMQAHMAEHMQAPSGAQANQLLTPLIIGVSMVTLLLFLQVGITDIHEPDLSRIRGQRASRYWPSSTESDSPATGSFAREEYPGEQTHRHRR</sequence>
<name>A0A2S5ZYH4_9NOCA</name>
<feature type="region of interest" description="Disordered" evidence="2">
    <location>
        <begin position="253"/>
        <end position="283"/>
    </location>
</feature>
<dbReference type="GO" id="GO:0016020">
    <property type="term" value="C:membrane"/>
    <property type="evidence" value="ECO:0007669"/>
    <property type="project" value="UniProtKB-UniRule"/>
</dbReference>
<keyword evidence="1" id="KW-0812">Transmembrane</keyword>
<feature type="transmembrane region" description="Helical" evidence="1">
    <location>
        <begin position="142"/>
        <end position="162"/>
    </location>
</feature>
<accession>A0A2S5ZYH4</accession>
<proteinExistence type="predicted"/>
<evidence type="ECO:0000313" key="4">
    <source>
        <dbReference type="EMBL" id="PPJ23229.1"/>
    </source>
</evidence>
<keyword evidence="1" id="KW-0472">Membrane</keyword>
<evidence type="ECO:0000313" key="5">
    <source>
        <dbReference type="Proteomes" id="UP000238356"/>
    </source>
</evidence>
<keyword evidence="1" id="KW-1133">Transmembrane helix</keyword>
<organism evidence="4 5">
    <name type="scientific">Nocardia nova</name>
    <dbReference type="NCBI Taxonomy" id="37330"/>
    <lineage>
        <taxon>Bacteria</taxon>
        <taxon>Bacillati</taxon>
        <taxon>Actinomycetota</taxon>
        <taxon>Actinomycetes</taxon>
        <taxon>Mycobacteriales</taxon>
        <taxon>Nocardiaceae</taxon>
        <taxon>Nocardia</taxon>
    </lineage>
</organism>
<feature type="transmembrane region" description="Helical" evidence="1">
    <location>
        <begin position="79"/>
        <end position="101"/>
    </location>
</feature>
<gene>
    <name evidence="4" type="ORF">C5F51_29180</name>
</gene>
<dbReference type="PANTHER" id="PTHR35152">
    <property type="entry name" value="DOMAIN SIGNALLING PROTEIN, PUTATIVE (AFU_ORTHOLOGUE AFUA_5G11310)-RELATED"/>
    <property type="match status" value="1"/>
</dbReference>
<dbReference type="PROSITE" id="PS50924">
    <property type="entry name" value="MHYT"/>
    <property type="match status" value="1"/>
</dbReference>
<dbReference type="RefSeq" id="WP_104364469.1">
    <property type="nucleotide sequence ID" value="NZ_PSZD01000025.1"/>
</dbReference>
<reference evidence="4 5" key="1">
    <citation type="submission" date="2018-02" db="EMBL/GenBank/DDBJ databases">
        <title>8 Nocardia nova and 1 Nocardia cyriacigeorgica strain used for evolution to TMP-SMX.</title>
        <authorList>
            <person name="Mehta H."/>
            <person name="Weng J."/>
            <person name="Shamoo Y."/>
        </authorList>
    </citation>
    <scope>NUCLEOTIDE SEQUENCE [LARGE SCALE GENOMIC DNA]</scope>
    <source>
        <strain evidence="4 5">BAA2227</strain>
    </source>
</reference>
<evidence type="ECO:0000256" key="2">
    <source>
        <dbReference type="SAM" id="MobiDB-lite"/>
    </source>
</evidence>
<dbReference type="PANTHER" id="PTHR35152:SF1">
    <property type="entry name" value="DOMAIN SIGNALLING PROTEIN, PUTATIVE (AFU_ORTHOLOGUE AFUA_5G11310)-RELATED"/>
    <property type="match status" value="1"/>
</dbReference>
<dbReference type="EMBL" id="PSZD01000025">
    <property type="protein sequence ID" value="PPJ23229.1"/>
    <property type="molecule type" value="Genomic_DNA"/>
</dbReference>
<feature type="domain" description="MHYT" evidence="3">
    <location>
        <begin position="9"/>
        <end position="197"/>
    </location>
</feature>
<evidence type="ECO:0000256" key="1">
    <source>
        <dbReference type="PROSITE-ProRule" id="PRU00244"/>
    </source>
</evidence>
<dbReference type="Pfam" id="PF03707">
    <property type="entry name" value="MHYT"/>
    <property type="match status" value="3"/>
</dbReference>
<dbReference type="AlphaFoldDB" id="A0A2S5ZYH4"/>
<feature type="transmembrane region" description="Helical" evidence="1">
    <location>
        <begin position="169"/>
        <end position="193"/>
    </location>
</feature>
<dbReference type="Proteomes" id="UP000238356">
    <property type="component" value="Unassembled WGS sequence"/>
</dbReference>
<dbReference type="InterPro" id="IPR005330">
    <property type="entry name" value="MHYT_dom"/>
</dbReference>
<feature type="compositionally biased region" description="Polar residues" evidence="2">
    <location>
        <begin position="254"/>
        <end position="265"/>
    </location>
</feature>
<protein>
    <recommendedName>
        <fullName evidence="3">MHYT domain-containing protein</fullName>
    </recommendedName>
</protein>
<feature type="transmembrane region" description="Helical" evidence="1">
    <location>
        <begin position="213"/>
        <end position="234"/>
    </location>
</feature>